<dbReference type="PANTHER" id="PTHR10978">
    <property type="entry name" value="SUCCINATE DEHYDROGENASE CYTOCHROME B560 SUBUNIT"/>
    <property type="match status" value="1"/>
</dbReference>
<keyword evidence="3 8" id="KW-0812">Transmembrane</keyword>
<organism evidence="9">
    <name type="scientific">hydrothermal vent metagenome</name>
    <dbReference type="NCBI Taxonomy" id="652676"/>
    <lineage>
        <taxon>unclassified sequences</taxon>
        <taxon>metagenomes</taxon>
        <taxon>ecological metagenomes</taxon>
    </lineage>
</organism>
<evidence type="ECO:0000256" key="5">
    <source>
        <dbReference type="ARBA" id="ARBA00022989"/>
    </source>
</evidence>
<dbReference type="EMBL" id="UOFH01000268">
    <property type="protein sequence ID" value="VAW64009.1"/>
    <property type="molecule type" value="Genomic_DNA"/>
</dbReference>
<dbReference type="GO" id="GO:0009055">
    <property type="term" value="F:electron transfer activity"/>
    <property type="evidence" value="ECO:0007669"/>
    <property type="project" value="InterPro"/>
</dbReference>
<gene>
    <name evidence="9" type="ORF">MNBD_GAMMA08-1390</name>
</gene>
<keyword evidence="6" id="KW-0408">Iron</keyword>
<reference evidence="9" key="1">
    <citation type="submission" date="2018-06" db="EMBL/GenBank/DDBJ databases">
        <authorList>
            <person name="Zhirakovskaya E."/>
        </authorList>
    </citation>
    <scope>NUCLEOTIDE SEQUENCE</scope>
</reference>
<evidence type="ECO:0008006" key="10">
    <source>
        <dbReference type="Google" id="ProtNLM"/>
    </source>
</evidence>
<dbReference type="Pfam" id="PF01127">
    <property type="entry name" value="Sdh_cyt"/>
    <property type="match status" value="1"/>
</dbReference>
<evidence type="ECO:0000256" key="8">
    <source>
        <dbReference type="SAM" id="Phobius"/>
    </source>
</evidence>
<dbReference type="NCBIfam" id="TIGR02970">
    <property type="entry name" value="succ_dehyd_cytB"/>
    <property type="match status" value="1"/>
</dbReference>
<keyword evidence="2" id="KW-0349">Heme</keyword>
<evidence type="ECO:0000256" key="4">
    <source>
        <dbReference type="ARBA" id="ARBA00022723"/>
    </source>
</evidence>
<keyword evidence="5 8" id="KW-1133">Transmembrane helix</keyword>
<dbReference type="SUPFAM" id="SSF81343">
    <property type="entry name" value="Fumarate reductase respiratory complex transmembrane subunits"/>
    <property type="match status" value="1"/>
</dbReference>
<dbReference type="GO" id="GO:0005886">
    <property type="term" value="C:plasma membrane"/>
    <property type="evidence" value="ECO:0007669"/>
    <property type="project" value="TreeGrafter"/>
</dbReference>
<dbReference type="Gene3D" id="1.20.1300.10">
    <property type="entry name" value="Fumarate reductase/succinate dehydrogenase, transmembrane subunit"/>
    <property type="match status" value="1"/>
</dbReference>
<evidence type="ECO:0000256" key="2">
    <source>
        <dbReference type="ARBA" id="ARBA00022617"/>
    </source>
</evidence>
<protein>
    <recommendedName>
        <fullName evidence="10">Succinate dehydrogenase cytochrome b-556 subunit</fullName>
    </recommendedName>
</protein>
<dbReference type="GO" id="GO:0046872">
    <property type="term" value="F:metal ion binding"/>
    <property type="evidence" value="ECO:0007669"/>
    <property type="project" value="UniProtKB-KW"/>
</dbReference>
<dbReference type="InterPro" id="IPR000701">
    <property type="entry name" value="SuccDH_FuR_B_TM-su"/>
</dbReference>
<dbReference type="PIRSF" id="PIRSF000178">
    <property type="entry name" value="SDH_cyt_b560"/>
    <property type="match status" value="1"/>
</dbReference>
<keyword evidence="7 8" id="KW-0472">Membrane</keyword>
<dbReference type="InterPro" id="IPR014314">
    <property type="entry name" value="Succ_DH_cytb556"/>
</dbReference>
<dbReference type="InterPro" id="IPR034804">
    <property type="entry name" value="SQR/QFR_C/D"/>
</dbReference>
<name>A0A3B0XQ56_9ZZZZ</name>
<dbReference type="GO" id="GO:0006099">
    <property type="term" value="P:tricarboxylic acid cycle"/>
    <property type="evidence" value="ECO:0007669"/>
    <property type="project" value="InterPro"/>
</dbReference>
<evidence type="ECO:0000256" key="1">
    <source>
        <dbReference type="ARBA" id="ARBA00004370"/>
    </source>
</evidence>
<evidence type="ECO:0000313" key="9">
    <source>
        <dbReference type="EMBL" id="VAW64009.1"/>
    </source>
</evidence>
<feature type="transmembrane region" description="Helical" evidence="8">
    <location>
        <begin position="67"/>
        <end position="91"/>
    </location>
</feature>
<sequence length="127" mass="14319">MAVPDNRPFFLNLVKIHLPVTGFVSIFHRISGLLLFLAIPFSVYLLDLSLQNSAGFNEAASLLKHPLTQLASLILLWSIVHHVIAGIRFLLTDFDIGLEKKQATQFAWLVFIIEAIVFVFLTVEIFL</sequence>
<evidence type="ECO:0000256" key="6">
    <source>
        <dbReference type="ARBA" id="ARBA00023004"/>
    </source>
</evidence>
<dbReference type="AlphaFoldDB" id="A0A3B0XQ56"/>
<feature type="transmembrane region" description="Helical" evidence="8">
    <location>
        <begin position="106"/>
        <end position="126"/>
    </location>
</feature>
<feature type="transmembrane region" description="Helical" evidence="8">
    <location>
        <begin position="20"/>
        <end position="46"/>
    </location>
</feature>
<evidence type="ECO:0000256" key="7">
    <source>
        <dbReference type="ARBA" id="ARBA00023136"/>
    </source>
</evidence>
<keyword evidence="4" id="KW-0479">Metal-binding</keyword>
<evidence type="ECO:0000256" key="3">
    <source>
        <dbReference type="ARBA" id="ARBA00022692"/>
    </source>
</evidence>
<comment type="subcellular location">
    <subcellularLocation>
        <location evidence="1">Membrane</location>
    </subcellularLocation>
</comment>
<dbReference type="PANTHER" id="PTHR10978:SF5">
    <property type="entry name" value="SUCCINATE DEHYDROGENASE CYTOCHROME B560 SUBUNIT, MITOCHONDRIAL"/>
    <property type="match status" value="1"/>
</dbReference>
<accession>A0A3B0XQ56</accession>
<proteinExistence type="predicted"/>
<dbReference type="CDD" id="cd03499">
    <property type="entry name" value="SQR_TypeC_SdhC"/>
    <property type="match status" value="1"/>
</dbReference>